<dbReference type="InterPro" id="IPR005616">
    <property type="entry name" value="CcmH/CycL/Ccl2/NrfF_N"/>
</dbReference>
<keyword evidence="9" id="KW-0472">Membrane</keyword>
<comment type="subcellular location">
    <subcellularLocation>
        <location evidence="8">Membrane</location>
        <topology evidence="8">Single-pass membrane protein</topology>
        <orientation evidence="8">Periplasmic side</orientation>
    </subcellularLocation>
</comment>
<keyword evidence="6 9" id="KW-0408">Iron</keyword>
<feature type="region of interest" description="Disordered" evidence="10">
    <location>
        <begin position="179"/>
        <end position="215"/>
    </location>
</feature>
<keyword evidence="9" id="KW-1133">Transmembrane helix</keyword>
<keyword evidence="3 9" id="KW-0479">Metal-binding</keyword>
<evidence type="ECO:0000256" key="4">
    <source>
        <dbReference type="ARBA" id="ARBA00022729"/>
    </source>
</evidence>
<organism evidence="12 13">
    <name type="scientific">Denitrobaculum tricleocarpae</name>
    <dbReference type="NCBI Taxonomy" id="2591009"/>
    <lineage>
        <taxon>Bacteria</taxon>
        <taxon>Pseudomonadati</taxon>
        <taxon>Pseudomonadota</taxon>
        <taxon>Alphaproteobacteria</taxon>
        <taxon>Rhodospirillales</taxon>
        <taxon>Rhodospirillaceae</taxon>
        <taxon>Denitrobaculum</taxon>
    </lineage>
</organism>
<gene>
    <name evidence="12" type="ORF">FKG95_13175</name>
</gene>
<dbReference type="Gene3D" id="1.10.8.640">
    <property type="entry name" value="Cytochrome C biogenesis protein"/>
    <property type="match status" value="1"/>
</dbReference>
<reference evidence="12 13" key="1">
    <citation type="submission" date="2019-06" db="EMBL/GenBank/DDBJ databases">
        <title>Whole genome sequence for Rhodospirillaceae sp. R148.</title>
        <authorList>
            <person name="Wang G."/>
        </authorList>
    </citation>
    <scope>NUCLEOTIDE SEQUENCE [LARGE SCALE GENOMIC DNA]</scope>
    <source>
        <strain evidence="12 13">R148</strain>
    </source>
</reference>
<evidence type="ECO:0000256" key="8">
    <source>
        <dbReference type="ARBA" id="ARBA00060491"/>
    </source>
</evidence>
<evidence type="ECO:0000256" key="2">
    <source>
        <dbReference type="ARBA" id="ARBA00022617"/>
    </source>
</evidence>
<dbReference type="EMBL" id="VHSH01000004">
    <property type="protein sequence ID" value="TQV79663.1"/>
    <property type="molecule type" value="Genomic_DNA"/>
</dbReference>
<dbReference type="GO" id="GO:0046872">
    <property type="term" value="F:metal ion binding"/>
    <property type="evidence" value="ECO:0007669"/>
    <property type="project" value="UniProtKB-KW"/>
</dbReference>
<evidence type="ECO:0000256" key="5">
    <source>
        <dbReference type="ARBA" id="ARBA00022748"/>
    </source>
</evidence>
<evidence type="ECO:0000313" key="12">
    <source>
        <dbReference type="EMBL" id="TQV79663.1"/>
    </source>
</evidence>
<comment type="similarity">
    <text evidence="1 9">Belongs to the CcmH/CycL/Ccl2/NrfF family.</text>
</comment>
<dbReference type="FunFam" id="1.10.8.640:FF:000001">
    <property type="entry name" value="Cytochrome c-type biogenesis protein"/>
    <property type="match status" value="1"/>
</dbReference>
<comment type="function">
    <text evidence="7">Required for the biogenesis of c-type cytochromes. Possible subunit of a heme lyase.</text>
</comment>
<proteinExistence type="inferred from homology"/>
<dbReference type="GO" id="GO:0017004">
    <property type="term" value="P:cytochrome complex assembly"/>
    <property type="evidence" value="ECO:0007669"/>
    <property type="project" value="UniProtKB-KW"/>
</dbReference>
<dbReference type="InterPro" id="IPR038297">
    <property type="entry name" value="CcmH/CycL/NrfF/Ccl2_sf"/>
</dbReference>
<dbReference type="CDD" id="cd16378">
    <property type="entry name" value="CcmH_N"/>
    <property type="match status" value="1"/>
</dbReference>
<evidence type="ECO:0000256" key="6">
    <source>
        <dbReference type="ARBA" id="ARBA00023004"/>
    </source>
</evidence>
<feature type="domain" description="CcmH/CycL/Ccl2/NrfF N-terminal" evidence="11">
    <location>
        <begin position="45"/>
        <end position="184"/>
    </location>
</feature>
<name>A0A545TR13_9PROT</name>
<dbReference type="OrthoDB" id="9804975at2"/>
<evidence type="ECO:0000256" key="10">
    <source>
        <dbReference type="SAM" id="MobiDB-lite"/>
    </source>
</evidence>
<keyword evidence="5" id="KW-0201">Cytochrome c-type biogenesis</keyword>
<dbReference type="PANTHER" id="PTHR47870">
    <property type="entry name" value="CYTOCHROME C-TYPE BIOGENESIS PROTEIN CCMH"/>
    <property type="match status" value="1"/>
</dbReference>
<dbReference type="AlphaFoldDB" id="A0A545TR13"/>
<evidence type="ECO:0000256" key="1">
    <source>
        <dbReference type="ARBA" id="ARBA00010342"/>
    </source>
</evidence>
<keyword evidence="13" id="KW-1185">Reference proteome</keyword>
<sequence>MTRPERTTAAGARRKILTALGTTGRQAAALLFCLCLAAPVFTAPVFTAPVFAVEPDEVLDDPALESRARDLSAEIRCLVCQNESIDSSNAPLARDLRIIVRERLVDGDSDKEILDYLVARYGDFVLLRPPMKPETYFLWFGPVVLLLLGTLGVGAYFVNQKRRADNDTPVPLSVEEKQRLAALLEDPPEQESPQQQPGNPGPQKLAGGPSESPKT</sequence>
<keyword evidence="4 9" id="KW-0732">Signal</keyword>
<dbReference type="RefSeq" id="WP_142896843.1">
    <property type="nucleotide sequence ID" value="NZ_ML660055.1"/>
</dbReference>
<keyword evidence="2 9" id="KW-0349">Heme</keyword>
<comment type="caution">
    <text evidence="12">The sequence shown here is derived from an EMBL/GenBank/DDBJ whole genome shotgun (WGS) entry which is preliminary data.</text>
</comment>
<accession>A0A545TR13</accession>
<dbReference type="PANTHER" id="PTHR47870:SF1">
    <property type="entry name" value="CYTOCHROME C-TYPE BIOGENESIS PROTEIN CCMH"/>
    <property type="match status" value="1"/>
</dbReference>
<keyword evidence="9" id="KW-0812">Transmembrane</keyword>
<evidence type="ECO:0000259" key="11">
    <source>
        <dbReference type="Pfam" id="PF03918"/>
    </source>
</evidence>
<dbReference type="InterPro" id="IPR051263">
    <property type="entry name" value="C-type_cytochrome_biogenesis"/>
</dbReference>
<evidence type="ECO:0000256" key="9">
    <source>
        <dbReference type="RuleBase" id="RU364112"/>
    </source>
</evidence>
<feature type="transmembrane region" description="Helical" evidence="9">
    <location>
        <begin position="136"/>
        <end position="158"/>
    </location>
</feature>
<dbReference type="Proteomes" id="UP000315252">
    <property type="component" value="Unassembled WGS sequence"/>
</dbReference>
<evidence type="ECO:0000313" key="13">
    <source>
        <dbReference type="Proteomes" id="UP000315252"/>
    </source>
</evidence>
<dbReference type="Pfam" id="PF03918">
    <property type="entry name" value="CcmH"/>
    <property type="match status" value="1"/>
</dbReference>
<evidence type="ECO:0000256" key="7">
    <source>
        <dbReference type="ARBA" id="ARBA00037230"/>
    </source>
</evidence>
<feature type="compositionally biased region" description="Low complexity" evidence="10">
    <location>
        <begin position="191"/>
        <end position="203"/>
    </location>
</feature>
<evidence type="ECO:0000256" key="3">
    <source>
        <dbReference type="ARBA" id="ARBA00022723"/>
    </source>
</evidence>
<dbReference type="GO" id="GO:0005886">
    <property type="term" value="C:plasma membrane"/>
    <property type="evidence" value="ECO:0007669"/>
    <property type="project" value="TreeGrafter"/>
</dbReference>
<protein>
    <recommendedName>
        <fullName evidence="9">Cytochrome c-type biogenesis protein</fullName>
    </recommendedName>
</protein>